<feature type="region of interest" description="Disordered" evidence="1">
    <location>
        <begin position="311"/>
        <end position="339"/>
    </location>
</feature>
<evidence type="ECO:0000313" key="4">
    <source>
        <dbReference type="Proteomes" id="UP000886812"/>
    </source>
</evidence>
<sequence length="339" mass="36601">MKNSDKILFAVAAVACLGGCAAYFLVAPSQKKSGAKKTPSGAEVAAWTDAGAASADAVPAVWKAPAFDTAEGWNYDLFSAPEISWDAKQKKYFAKELPPPPEEVFGLTLKSISNPTFRLVISSYLSGTKPVPEKREDGRYAAVLSVSDVSSSPAKTRMINFASADMALEDTTDASGARVVMLVPESPLTIPGTNAKLKSFRIRQKTDPATGMFRETLDAVVIDESGRAPREIVIGTNPKAKDADRVEAVFTDGFTEWRYSETRAPGGKGIVREIARRNSPSEPFSFVESGNEIRIGGDVFRIKNLDISSEEARIEKQSSELDKKTKAPKTTERVLSPEG</sequence>
<feature type="signal peptide" evidence="2">
    <location>
        <begin position="1"/>
        <end position="21"/>
    </location>
</feature>
<dbReference type="EMBL" id="DVOG01000008">
    <property type="protein sequence ID" value="HIV03563.1"/>
    <property type="molecule type" value="Genomic_DNA"/>
</dbReference>
<evidence type="ECO:0000313" key="3">
    <source>
        <dbReference type="EMBL" id="HIV03563.1"/>
    </source>
</evidence>
<protein>
    <recommendedName>
        <fullName evidence="5">GerMN domain-containing protein</fullName>
    </recommendedName>
</protein>
<proteinExistence type="predicted"/>
<dbReference type="AlphaFoldDB" id="A0A9D1T098"/>
<name>A0A9D1T098_9BACT</name>
<evidence type="ECO:0000256" key="1">
    <source>
        <dbReference type="SAM" id="MobiDB-lite"/>
    </source>
</evidence>
<reference evidence="3" key="2">
    <citation type="journal article" date="2021" name="PeerJ">
        <title>Extensive microbial diversity within the chicken gut microbiome revealed by metagenomics and culture.</title>
        <authorList>
            <person name="Gilroy R."/>
            <person name="Ravi A."/>
            <person name="Getino M."/>
            <person name="Pursley I."/>
            <person name="Horton D.L."/>
            <person name="Alikhan N.F."/>
            <person name="Baker D."/>
            <person name="Gharbi K."/>
            <person name="Hall N."/>
            <person name="Watson M."/>
            <person name="Adriaenssens E.M."/>
            <person name="Foster-Nyarko E."/>
            <person name="Jarju S."/>
            <person name="Secka A."/>
            <person name="Antonio M."/>
            <person name="Oren A."/>
            <person name="Chaudhuri R.R."/>
            <person name="La Ragione R."/>
            <person name="Hildebrand F."/>
            <person name="Pallen M.J."/>
        </authorList>
    </citation>
    <scope>NUCLEOTIDE SEQUENCE</scope>
    <source>
        <strain evidence="3">10669</strain>
    </source>
</reference>
<reference evidence="3" key="1">
    <citation type="submission" date="2020-10" db="EMBL/GenBank/DDBJ databases">
        <authorList>
            <person name="Gilroy R."/>
        </authorList>
    </citation>
    <scope>NUCLEOTIDE SEQUENCE</scope>
    <source>
        <strain evidence="3">10669</strain>
    </source>
</reference>
<dbReference type="Proteomes" id="UP000886812">
    <property type="component" value="Unassembled WGS sequence"/>
</dbReference>
<feature type="compositionally biased region" description="Basic and acidic residues" evidence="1">
    <location>
        <begin position="311"/>
        <end position="332"/>
    </location>
</feature>
<evidence type="ECO:0008006" key="5">
    <source>
        <dbReference type="Google" id="ProtNLM"/>
    </source>
</evidence>
<organism evidence="3 4">
    <name type="scientific">Candidatus Spyradosoma merdigallinarum</name>
    <dbReference type="NCBI Taxonomy" id="2840950"/>
    <lineage>
        <taxon>Bacteria</taxon>
        <taxon>Pseudomonadati</taxon>
        <taxon>Verrucomicrobiota</taxon>
        <taxon>Opitutia</taxon>
        <taxon>Opitutia incertae sedis</taxon>
        <taxon>Candidatus Spyradosoma</taxon>
    </lineage>
</organism>
<feature type="chain" id="PRO_5038822866" description="GerMN domain-containing protein" evidence="2">
    <location>
        <begin position="22"/>
        <end position="339"/>
    </location>
</feature>
<accession>A0A9D1T098</accession>
<evidence type="ECO:0000256" key="2">
    <source>
        <dbReference type="SAM" id="SignalP"/>
    </source>
</evidence>
<gene>
    <name evidence="3" type="ORF">IAC75_00195</name>
</gene>
<comment type="caution">
    <text evidence="3">The sequence shown here is derived from an EMBL/GenBank/DDBJ whole genome shotgun (WGS) entry which is preliminary data.</text>
</comment>
<keyword evidence="2" id="KW-0732">Signal</keyword>